<gene>
    <name evidence="4" type="ORF">HNR13_002685</name>
</gene>
<comment type="caution">
    <text evidence="4">The sequence shown here is derived from an EMBL/GenBank/DDBJ whole genome shotgun (WGS) entry which is preliminary data.</text>
</comment>
<dbReference type="GO" id="GO:0005886">
    <property type="term" value="C:plasma membrane"/>
    <property type="evidence" value="ECO:0007669"/>
    <property type="project" value="TreeGrafter"/>
</dbReference>
<dbReference type="GO" id="GO:0006654">
    <property type="term" value="P:phosphatidic acid biosynthetic process"/>
    <property type="evidence" value="ECO:0007669"/>
    <property type="project" value="TreeGrafter"/>
</dbReference>
<name>A0A853CVF2_9MICO</name>
<dbReference type="PANTHER" id="PTHR10434">
    <property type="entry name" value="1-ACYL-SN-GLYCEROL-3-PHOSPHATE ACYLTRANSFERASE"/>
    <property type="match status" value="1"/>
</dbReference>
<evidence type="ECO:0000256" key="2">
    <source>
        <dbReference type="ARBA" id="ARBA00023315"/>
    </source>
</evidence>
<dbReference type="CDD" id="cd07989">
    <property type="entry name" value="LPLAT_AGPAT-like"/>
    <property type="match status" value="1"/>
</dbReference>
<dbReference type="AlphaFoldDB" id="A0A853CVF2"/>
<dbReference type="RefSeq" id="WP_179606503.1">
    <property type="nucleotide sequence ID" value="NZ_BAABEH010000001.1"/>
</dbReference>
<dbReference type="PANTHER" id="PTHR10434:SF11">
    <property type="entry name" value="1-ACYL-SN-GLYCEROL-3-PHOSPHATE ACYLTRANSFERASE"/>
    <property type="match status" value="1"/>
</dbReference>
<evidence type="ECO:0000313" key="5">
    <source>
        <dbReference type="Proteomes" id="UP000578352"/>
    </source>
</evidence>
<dbReference type="EC" id="2.3.1.51" evidence="4"/>
<evidence type="ECO:0000259" key="3">
    <source>
        <dbReference type="SMART" id="SM00563"/>
    </source>
</evidence>
<keyword evidence="2 4" id="KW-0012">Acyltransferase</keyword>
<dbReference type="Proteomes" id="UP000578352">
    <property type="component" value="Unassembled WGS sequence"/>
</dbReference>
<sequence length="222" mass="24340">MTLYWLLKVLVGPLAMLVFRPWTRGRTRVPPHGPVILAANHLSLVDWLLIPLVTPRRVTFLAKSEFFELPGFGGAFVRWLMRTSGQIPVHRAGGLAADRALDRAVDILGHGSVVGIFPEGTRSPDGRLYRGRTGVARLALETGATVIPVAVIGTDRVLPIGARVPRIHRVGVVFGRPRHYGEIRGTTDEGVLRAITDEIMHDLTALTGQPYCDSYAADFRLP</sequence>
<organism evidence="4 5">
    <name type="scientific">Leifsonia shinshuensis</name>
    <dbReference type="NCBI Taxonomy" id="150026"/>
    <lineage>
        <taxon>Bacteria</taxon>
        <taxon>Bacillati</taxon>
        <taxon>Actinomycetota</taxon>
        <taxon>Actinomycetes</taxon>
        <taxon>Micrococcales</taxon>
        <taxon>Microbacteriaceae</taxon>
        <taxon>Leifsonia</taxon>
    </lineage>
</organism>
<proteinExistence type="predicted"/>
<evidence type="ECO:0000313" key="4">
    <source>
        <dbReference type="EMBL" id="NYJ24398.1"/>
    </source>
</evidence>
<dbReference type="SUPFAM" id="SSF69593">
    <property type="entry name" value="Glycerol-3-phosphate (1)-acyltransferase"/>
    <property type="match status" value="1"/>
</dbReference>
<dbReference type="InterPro" id="IPR002123">
    <property type="entry name" value="Plipid/glycerol_acylTrfase"/>
</dbReference>
<dbReference type="Pfam" id="PF01553">
    <property type="entry name" value="Acyltransferase"/>
    <property type="match status" value="1"/>
</dbReference>
<dbReference type="EMBL" id="JACCFL010000001">
    <property type="protein sequence ID" value="NYJ24398.1"/>
    <property type="molecule type" value="Genomic_DNA"/>
</dbReference>
<reference evidence="4 5" key="1">
    <citation type="submission" date="2020-07" db="EMBL/GenBank/DDBJ databases">
        <title>Sequencing the genomes of 1000 actinobacteria strains.</title>
        <authorList>
            <person name="Klenk H.-P."/>
        </authorList>
    </citation>
    <scope>NUCLEOTIDE SEQUENCE [LARGE SCALE GENOMIC DNA]</scope>
    <source>
        <strain evidence="4 5">DSM 15165</strain>
    </source>
</reference>
<accession>A0A853CVF2</accession>
<dbReference type="GO" id="GO:0003841">
    <property type="term" value="F:1-acylglycerol-3-phosphate O-acyltransferase activity"/>
    <property type="evidence" value="ECO:0007669"/>
    <property type="project" value="UniProtKB-EC"/>
</dbReference>
<evidence type="ECO:0000256" key="1">
    <source>
        <dbReference type="ARBA" id="ARBA00022679"/>
    </source>
</evidence>
<keyword evidence="1 4" id="KW-0808">Transferase</keyword>
<protein>
    <submittedName>
        <fullName evidence="4">1-acyl-sn-glycerol-3-phosphate acyltransferase</fullName>
        <ecNumber evidence="4">2.3.1.51</ecNumber>
    </submittedName>
</protein>
<feature type="domain" description="Phospholipid/glycerol acyltransferase" evidence="3">
    <location>
        <begin position="35"/>
        <end position="154"/>
    </location>
</feature>
<dbReference type="SMART" id="SM00563">
    <property type="entry name" value="PlsC"/>
    <property type="match status" value="1"/>
</dbReference>